<keyword evidence="3" id="KW-1185">Reference proteome</keyword>
<comment type="caution">
    <text evidence="2">The sequence shown here is derived from an EMBL/GenBank/DDBJ whole genome shotgun (WGS) entry which is preliminary data.</text>
</comment>
<sequence length="330" mass="36694">MAIPTTASSRPDDEVEDSTPLLGQVIGRDELLIPDPNIYIEVAEAPWDSISQRTAFIIRLVISLLMSSLLLWHFIAETLAKRLGIFPFQAANISWIAQTVYMWLVTYWTYKTTTPTHHPSWPSSTPTPPLSSPSLQIPTPLQRFLSITTFPSPPYYTFKTCAFYSFYTATTLFPICVTILYLTALLPHMLSHPALHISVPELLISTLNTPIVLVEILLLNSVTPNTTLLSTRARAPEIAFWVVMYVDVWVWLGNAGAKGAFGRELDWRLLGPGWGRGGVWKIVGWVVGANVVYFGLWWVGVVKALVMKCLRAQKVRGRAGGCGGEEGYGE</sequence>
<keyword evidence="1" id="KW-1133">Transmembrane helix</keyword>
<dbReference type="EMBL" id="NESQ01000105">
    <property type="protein sequence ID" value="PUU78861.1"/>
    <property type="molecule type" value="Genomic_DNA"/>
</dbReference>
<keyword evidence="1" id="KW-0472">Membrane</keyword>
<dbReference type="AlphaFoldDB" id="A0A2T6ZTQ2"/>
<dbReference type="Proteomes" id="UP000244722">
    <property type="component" value="Unassembled WGS sequence"/>
</dbReference>
<feature type="transmembrane region" description="Helical" evidence="1">
    <location>
        <begin position="202"/>
        <end position="219"/>
    </location>
</feature>
<gene>
    <name evidence="2" type="ORF">B9Z19DRAFT_1101156</name>
</gene>
<proteinExistence type="predicted"/>
<evidence type="ECO:0000313" key="3">
    <source>
        <dbReference type="Proteomes" id="UP000244722"/>
    </source>
</evidence>
<evidence type="ECO:0000256" key="1">
    <source>
        <dbReference type="SAM" id="Phobius"/>
    </source>
</evidence>
<feature type="transmembrane region" description="Helical" evidence="1">
    <location>
        <begin position="88"/>
        <end position="110"/>
    </location>
</feature>
<accession>A0A2T6ZTQ2</accession>
<reference evidence="2 3" key="1">
    <citation type="submission" date="2017-04" db="EMBL/GenBank/DDBJ databases">
        <title>Draft genome sequence of Tuber borchii Vittad., a whitish edible truffle.</title>
        <authorList>
            <consortium name="DOE Joint Genome Institute"/>
            <person name="Murat C."/>
            <person name="Kuo A."/>
            <person name="Barry K.W."/>
            <person name="Clum A."/>
            <person name="Dockter R.B."/>
            <person name="Fauchery L."/>
            <person name="Iotti M."/>
            <person name="Kohler A."/>
            <person name="Labutti K."/>
            <person name="Lindquist E.A."/>
            <person name="Lipzen A."/>
            <person name="Ohm R.A."/>
            <person name="Wang M."/>
            <person name="Grigoriev I.V."/>
            <person name="Zambonelli A."/>
            <person name="Martin F.M."/>
        </authorList>
    </citation>
    <scope>NUCLEOTIDE SEQUENCE [LARGE SCALE GENOMIC DNA]</scope>
    <source>
        <strain evidence="2 3">Tbo3840</strain>
    </source>
</reference>
<evidence type="ECO:0000313" key="2">
    <source>
        <dbReference type="EMBL" id="PUU78861.1"/>
    </source>
</evidence>
<feature type="transmembrane region" description="Helical" evidence="1">
    <location>
        <begin position="161"/>
        <end position="182"/>
    </location>
</feature>
<keyword evidence="1" id="KW-0812">Transmembrane</keyword>
<feature type="transmembrane region" description="Helical" evidence="1">
    <location>
        <begin position="56"/>
        <end position="76"/>
    </location>
</feature>
<organism evidence="2 3">
    <name type="scientific">Tuber borchii</name>
    <name type="common">White truffle</name>
    <dbReference type="NCBI Taxonomy" id="42251"/>
    <lineage>
        <taxon>Eukaryota</taxon>
        <taxon>Fungi</taxon>
        <taxon>Dikarya</taxon>
        <taxon>Ascomycota</taxon>
        <taxon>Pezizomycotina</taxon>
        <taxon>Pezizomycetes</taxon>
        <taxon>Pezizales</taxon>
        <taxon>Tuberaceae</taxon>
        <taxon>Tuber</taxon>
    </lineage>
</organism>
<protein>
    <submittedName>
        <fullName evidence="2">Uncharacterized protein</fullName>
    </submittedName>
</protein>
<feature type="transmembrane region" description="Helical" evidence="1">
    <location>
        <begin position="239"/>
        <end position="262"/>
    </location>
</feature>
<dbReference type="OrthoDB" id="5293596at2759"/>
<feature type="transmembrane region" description="Helical" evidence="1">
    <location>
        <begin position="282"/>
        <end position="306"/>
    </location>
</feature>
<name>A0A2T6ZTQ2_TUBBO</name>